<dbReference type="Gene3D" id="3.40.1780.10">
    <property type="entry name" value="QueA-like"/>
    <property type="match status" value="1"/>
</dbReference>
<dbReference type="InterPro" id="IPR003699">
    <property type="entry name" value="QueA"/>
</dbReference>
<comment type="catalytic activity">
    <reaction evidence="8 13">
        <text>7-aminomethyl-7-carbaguanosine(34) in tRNA + S-adenosyl-L-methionine = epoxyqueuosine(34) in tRNA + adenine + L-methionine + 2 H(+)</text>
        <dbReference type="Rhea" id="RHEA:32155"/>
        <dbReference type="Rhea" id="RHEA-COMP:10342"/>
        <dbReference type="Rhea" id="RHEA-COMP:18582"/>
        <dbReference type="ChEBI" id="CHEBI:15378"/>
        <dbReference type="ChEBI" id="CHEBI:16708"/>
        <dbReference type="ChEBI" id="CHEBI:57844"/>
        <dbReference type="ChEBI" id="CHEBI:59789"/>
        <dbReference type="ChEBI" id="CHEBI:82833"/>
        <dbReference type="ChEBI" id="CHEBI:194443"/>
        <dbReference type="EC" id="2.4.99.17"/>
    </reaction>
</comment>
<dbReference type="AlphaFoldDB" id="A0A9X8Y7W1"/>
<evidence type="ECO:0000313" key="15">
    <source>
        <dbReference type="Proteomes" id="UP000294682"/>
    </source>
</evidence>
<dbReference type="RefSeq" id="WP_132084701.1">
    <property type="nucleotide sequence ID" value="NZ_SLUK01000007.1"/>
</dbReference>
<dbReference type="NCBIfam" id="TIGR00113">
    <property type="entry name" value="queA"/>
    <property type="match status" value="1"/>
</dbReference>
<sequence>MDKFESGSWNKSDFWFELPEHLIAQTPITPRDHSRMMEISRAGGVISHRHFYDLPQALKKGDLLVINDSRVLPARLYGEKRETGGAMEFLLLEQKEQDIWEVLVRPGKRAKEGARFVFGGGLLEGEVLTTVEGGNRLVRFSYEGSFYEVLEKIGQMPLPPYITQKLEDKERYQTVYSKEVGSAAAPTAGLHFTPRLMEELEGMGVRFASVTLHVGLGTFRPVKVDDIKEHKMHSEHYFVPEETARLVEETKAAGGRVIAVGTTSTRTLESVYAKYGKIIPCEGYTDIFIYPGYRFGVLDGLITNFHLPESTLIMLVSAFLGYRETMEAYREAVREQYRFFSFGDCMLIL</sequence>
<dbReference type="EC" id="2.4.99.17" evidence="10 13"/>
<reference evidence="14 15" key="1">
    <citation type="submission" date="2019-03" db="EMBL/GenBank/DDBJ databases">
        <title>Genomic Encyclopedia of Type Strains, Phase IV (KMG-IV): sequencing the most valuable type-strain genomes for metagenomic binning, comparative biology and taxonomic classification.</title>
        <authorList>
            <person name="Goeker M."/>
        </authorList>
    </citation>
    <scope>NUCLEOTIDE SEQUENCE [LARGE SCALE GENOMIC DNA]</scope>
    <source>
        <strain evidence="14 15">DSM 100433</strain>
    </source>
</reference>
<comment type="subcellular location">
    <subcellularLocation>
        <location evidence="1 13">Cytoplasm</location>
    </subcellularLocation>
</comment>
<evidence type="ECO:0000313" key="14">
    <source>
        <dbReference type="EMBL" id="TCL42963.1"/>
    </source>
</evidence>
<dbReference type="EMBL" id="SLUK01000007">
    <property type="protein sequence ID" value="TCL42963.1"/>
    <property type="molecule type" value="Genomic_DNA"/>
</dbReference>
<evidence type="ECO:0000256" key="9">
    <source>
        <dbReference type="ARBA" id="ARBA00061210"/>
    </source>
</evidence>
<accession>A0A9X8Y7W1</accession>
<evidence type="ECO:0000256" key="11">
    <source>
        <dbReference type="ARBA" id="ARBA00069325"/>
    </source>
</evidence>
<dbReference type="InterPro" id="IPR042118">
    <property type="entry name" value="QueA_dom1"/>
</dbReference>
<evidence type="ECO:0000256" key="12">
    <source>
        <dbReference type="ARBA" id="ARBA00076160"/>
    </source>
</evidence>
<proteinExistence type="inferred from homology"/>
<protein>
    <recommendedName>
        <fullName evidence="11 13">S-adenosylmethionine:tRNA ribosyltransferase-isomerase</fullName>
        <ecNumber evidence="10 13">2.4.99.17</ecNumber>
    </recommendedName>
    <alternativeName>
        <fullName evidence="12 13">Queuosine biosynthesis protein QueA</fullName>
    </alternativeName>
</protein>
<dbReference type="PANTHER" id="PTHR30307">
    <property type="entry name" value="S-ADENOSYLMETHIONINE:TRNA RIBOSYLTRANSFERASE-ISOMERASE"/>
    <property type="match status" value="1"/>
</dbReference>
<dbReference type="InterPro" id="IPR036100">
    <property type="entry name" value="QueA_sf"/>
</dbReference>
<evidence type="ECO:0000256" key="7">
    <source>
        <dbReference type="ARBA" id="ARBA00022785"/>
    </source>
</evidence>
<evidence type="ECO:0000256" key="2">
    <source>
        <dbReference type="ARBA" id="ARBA00004691"/>
    </source>
</evidence>
<evidence type="ECO:0000256" key="13">
    <source>
        <dbReference type="HAMAP-Rule" id="MF_00113"/>
    </source>
</evidence>
<comment type="caution">
    <text evidence="14">The sequence shown here is derived from an EMBL/GenBank/DDBJ whole genome shotgun (WGS) entry which is preliminary data.</text>
</comment>
<dbReference type="NCBIfam" id="NF001140">
    <property type="entry name" value="PRK00147.1"/>
    <property type="match status" value="1"/>
</dbReference>
<dbReference type="FunFam" id="2.40.10.240:FF:000002">
    <property type="entry name" value="S-adenosylmethionine:tRNA ribosyltransferase-isomerase"/>
    <property type="match status" value="1"/>
</dbReference>
<keyword evidence="7 13" id="KW-0671">Queuosine biosynthesis</keyword>
<dbReference type="GO" id="GO:0005737">
    <property type="term" value="C:cytoplasm"/>
    <property type="evidence" value="ECO:0007669"/>
    <property type="project" value="UniProtKB-SubCell"/>
</dbReference>
<comment type="function">
    <text evidence="13">Transfers and isomerizes the ribose moiety from AdoMet to the 7-aminomethyl group of 7-deazaguanine (preQ1-tRNA) to give epoxyqueuosine (oQ-tRNA).</text>
</comment>
<comment type="similarity">
    <text evidence="9 13">Belongs to the QueA family.</text>
</comment>
<keyword evidence="6 13" id="KW-0949">S-adenosyl-L-methionine</keyword>
<evidence type="ECO:0000256" key="4">
    <source>
        <dbReference type="ARBA" id="ARBA00022490"/>
    </source>
</evidence>
<name>A0A9X8Y7W1_9FIRM</name>
<dbReference type="GO" id="GO:0008616">
    <property type="term" value="P:tRNA queuosine(34) biosynthetic process"/>
    <property type="evidence" value="ECO:0007669"/>
    <property type="project" value="UniProtKB-UniRule"/>
</dbReference>
<dbReference type="PANTHER" id="PTHR30307:SF0">
    <property type="entry name" value="S-ADENOSYLMETHIONINE:TRNA RIBOSYLTRANSFERASE-ISOMERASE"/>
    <property type="match status" value="1"/>
</dbReference>
<dbReference type="Gene3D" id="2.40.10.240">
    <property type="entry name" value="QueA-like"/>
    <property type="match status" value="1"/>
</dbReference>
<evidence type="ECO:0000256" key="1">
    <source>
        <dbReference type="ARBA" id="ARBA00004496"/>
    </source>
</evidence>
<evidence type="ECO:0000256" key="8">
    <source>
        <dbReference type="ARBA" id="ARBA00052751"/>
    </source>
</evidence>
<evidence type="ECO:0000256" key="5">
    <source>
        <dbReference type="ARBA" id="ARBA00022679"/>
    </source>
</evidence>
<dbReference type="FunFam" id="3.40.1780.10:FF:000001">
    <property type="entry name" value="S-adenosylmethionine:tRNA ribosyltransferase-isomerase"/>
    <property type="match status" value="1"/>
</dbReference>
<dbReference type="Pfam" id="PF02547">
    <property type="entry name" value="Queuosine_synth"/>
    <property type="match status" value="1"/>
</dbReference>
<dbReference type="SUPFAM" id="SSF111337">
    <property type="entry name" value="QueA-like"/>
    <property type="match status" value="1"/>
</dbReference>
<keyword evidence="15" id="KW-1185">Reference proteome</keyword>
<dbReference type="Proteomes" id="UP000294682">
    <property type="component" value="Unassembled WGS sequence"/>
</dbReference>
<comment type="pathway">
    <text evidence="2 13">tRNA modification; tRNA-queuosine biosynthesis.</text>
</comment>
<dbReference type="HAMAP" id="MF_00113">
    <property type="entry name" value="QueA"/>
    <property type="match status" value="1"/>
</dbReference>
<gene>
    <name evidence="13" type="primary">queA</name>
    <name evidence="14" type="ORF">EDD78_10764</name>
</gene>
<evidence type="ECO:0000256" key="3">
    <source>
        <dbReference type="ARBA" id="ARBA00011245"/>
    </source>
</evidence>
<comment type="subunit">
    <text evidence="3 13">Monomer.</text>
</comment>
<keyword evidence="4 13" id="KW-0963">Cytoplasm</keyword>
<organism evidence="14 15">
    <name type="scientific">Harryflintia acetispora</name>
    <dbReference type="NCBI Taxonomy" id="1849041"/>
    <lineage>
        <taxon>Bacteria</taxon>
        <taxon>Bacillati</taxon>
        <taxon>Bacillota</taxon>
        <taxon>Clostridia</taxon>
        <taxon>Eubacteriales</taxon>
        <taxon>Oscillospiraceae</taxon>
        <taxon>Harryflintia</taxon>
    </lineage>
</organism>
<keyword evidence="5 13" id="KW-0808">Transferase</keyword>
<dbReference type="GO" id="GO:0051075">
    <property type="term" value="F:S-adenosylmethionine:tRNA ribosyltransferase-isomerase activity"/>
    <property type="evidence" value="ECO:0007669"/>
    <property type="project" value="UniProtKB-EC"/>
</dbReference>
<evidence type="ECO:0000256" key="6">
    <source>
        <dbReference type="ARBA" id="ARBA00022691"/>
    </source>
</evidence>
<evidence type="ECO:0000256" key="10">
    <source>
        <dbReference type="ARBA" id="ARBA00066503"/>
    </source>
</evidence>
<dbReference type="InterPro" id="IPR042119">
    <property type="entry name" value="QueA_dom2"/>
</dbReference>